<keyword evidence="4 6" id="KW-0238">DNA-binding</keyword>
<dbReference type="GO" id="GO:0030527">
    <property type="term" value="F:structural constituent of chromatin"/>
    <property type="evidence" value="ECO:0007669"/>
    <property type="project" value="InterPro"/>
</dbReference>
<dbReference type="GO" id="GO:1990103">
    <property type="term" value="C:DnaA-HU complex"/>
    <property type="evidence" value="ECO:0007669"/>
    <property type="project" value="UniProtKB-ARBA"/>
</dbReference>
<dbReference type="PANTHER" id="PTHR33175:SF3">
    <property type="entry name" value="DNA-BINDING PROTEIN HU-BETA"/>
    <property type="match status" value="1"/>
</dbReference>
<comment type="similarity">
    <text evidence="1 5">Belongs to the bacterial histone-like protein family.</text>
</comment>
<dbReference type="GO" id="GO:0003677">
    <property type="term" value="F:DNA binding"/>
    <property type="evidence" value="ECO:0007669"/>
    <property type="project" value="UniProtKB-KW"/>
</dbReference>
<dbReference type="PRINTS" id="PR01727">
    <property type="entry name" value="DNABINDINGHU"/>
</dbReference>
<dbReference type="GO" id="GO:0042802">
    <property type="term" value="F:identical protein binding"/>
    <property type="evidence" value="ECO:0007669"/>
    <property type="project" value="UniProtKB-ARBA"/>
</dbReference>
<dbReference type="GO" id="GO:0005829">
    <property type="term" value="C:cytosol"/>
    <property type="evidence" value="ECO:0007669"/>
    <property type="project" value="TreeGrafter"/>
</dbReference>
<dbReference type="Gene3D" id="4.10.520.10">
    <property type="entry name" value="IHF-like DNA-binding proteins"/>
    <property type="match status" value="1"/>
</dbReference>
<dbReference type="PROSITE" id="PS00045">
    <property type="entry name" value="HISTONE_LIKE"/>
    <property type="match status" value="1"/>
</dbReference>
<evidence type="ECO:0000256" key="2">
    <source>
        <dbReference type="ARBA" id="ARBA00021922"/>
    </source>
</evidence>
<dbReference type="EMBL" id="CP123973">
    <property type="protein sequence ID" value="WII29756.1"/>
    <property type="molecule type" value="Genomic_DNA"/>
</dbReference>
<dbReference type="GO" id="GO:0010467">
    <property type="term" value="P:gene expression"/>
    <property type="evidence" value="ECO:0007669"/>
    <property type="project" value="UniProtKB-ARBA"/>
</dbReference>
<dbReference type="GO" id="GO:1990178">
    <property type="term" value="C:HU-DNA complex"/>
    <property type="evidence" value="ECO:0007669"/>
    <property type="project" value="UniProtKB-ARBA"/>
</dbReference>
<keyword evidence="3" id="KW-0226">DNA condensation</keyword>
<dbReference type="RefSeq" id="WP_086201033.1">
    <property type="nucleotide sequence ID" value="NZ_CP123973.1"/>
</dbReference>
<geneLocation type="plasmid" evidence="7 9">
    <name>unnamed2</name>
</geneLocation>
<evidence type="ECO:0000256" key="4">
    <source>
        <dbReference type="ARBA" id="ARBA00023125"/>
    </source>
</evidence>
<proteinExistence type="inferred from homology"/>
<dbReference type="SUPFAM" id="SSF47729">
    <property type="entry name" value="IHF-like DNA-binding proteins"/>
    <property type="match status" value="1"/>
</dbReference>
<reference evidence="7" key="2">
    <citation type="submission" date="2023-04" db="EMBL/GenBank/DDBJ databases">
        <title>Four porcine-derived lactic acid bacteria strains analyses and their evaluation as potential probiotics based on genomics.</title>
        <authorList>
            <person name="Niu D."/>
        </authorList>
    </citation>
    <scope>NUCLEOTIDE SEQUENCE</scope>
    <source>
        <strain evidence="7">ZSA5</strain>
        <plasmid evidence="7">unnamed2</plasmid>
    </source>
</reference>
<name>A0A9X6S5T8_9LACO</name>
<dbReference type="Proteomes" id="UP000218139">
    <property type="component" value="Unassembled WGS sequence"/>
</dbReference>
<gene>
    <name evidence="6" type="ORF">A8C52_05125</name>
    <name evidence="7" type="ORF">QFE45_10840</name>
</gene>
<dbReference type="Proteomes" id="UP001231316">
    <property type="component" value="Plasmid unnamed2"/>
</dbReference>
<accession>A0A9X6S5T8</accession>
<keyword evidence="7" id="KW-0614">Plasmid</keyword>
<dbReference type="InterPro" id="IPR020816">
    <property type="entry name" value="Histone-like_DNA-bd_CS"/>
</dbReference>
<sequence length="90" mass="9776">MNKTELVEVVAKKMGTTKKEAEAAVSAFTETVKEALAEGKKVQLIGFGNFEVRERAARKGRNPQTGEEIDIPATKVPAFKPGKGFKDVVK</sequence>
<evidence type="ECO:0000256" key="1">
    <source>
        <dbReference type="ARBA" id="ARBA00010529"/>
    </source>
</evidence>
<organism evidence="6 8">
    <name type="scientific">Ligilactobacillus salivarius</name>
    <dbReference type="NCBI Taxonomy" id="1624"/>
    <lineage>
        <taxon>Bacteria</taxon>
        <taxon>Bacillati</taxon>
        <taxon>Bacillota</taxon>
        <taxon>Bacilli</taxon>
        <taxon>Lactobacillales</taxon>
        <taxon>Lactobacillaceae</taxon>
        <taxon>Ligilactobacillus</taxon>
    </lineage>
</organism>
<evidence type="ECO:0000313" key="9">
    <source>
        <dbReference type="Proteomes" id="UP001231316"/>
    </source>
</evidence>
<dbReference type="InterPro" id="IPR000119">
    <property type="entry name" value="Hist_DNA-bd"/>
</dbReference>
<evidence type="ECO:0000313" key="7">
    <source>
        <dbReference type="EMBL" id="WII29756.1"/>
    </source>
</evidence>
<evidence type="ECO:0000313" key="8">
    <source>
        <dbReference type="Proteomes" id="UP000218139"/>
    </source>
</evidence>
<dbReference type="GO" id="GO:0030261">
    <property type="term" value="P:chromosome condensation"/>
    <property type="evidence" value="ECO:0007669"/>
    <property type="project" value="UniProtKB-KW"/>
</dbReference>
<dbReference type="SMART" id="SM00411">
    <property type="entry name" value="BHL"/>
    <property type="match status" value="1"/>
</dbReference>
<dbReference type="InterPro" id="IPR010992">
    <property type="entry name" value="IHF-like_DNA-bd_dom_sf"/>
</dbReference>
<evidence type="ECO:0000256" key="5">
    <source>
        <dbReference type="RuleBase" id="RU003939"/>
    </source>
</evidence>
<dbReference type="CDD" id="cd13831">
    <property type="entry name" value="HU"/>
    <property type="match status" value="1"/>
</dbReference>
<dbReference type="FunFam" id="4.10.520.10:FF:000001">
    <property type="entry name" value="DNA-binding protein HU"/>
    <property type="match status" value="1"/>
</dbReference>
<dbReference type="EMBL" id="LXZO01000066">
    <property type="protein sequence ID" value="PAY48312.1"/>
    <property type="molecule type" value="Genomic_DNA"/>
</dbReference>
<dbReference type="GO" id="GO:0006270">
    <property type="term" value="P:DNA replication initiation"/>
    <property type="evidence" value="ECO:0007669"/>
    <property type="project" value="UniProtKB-ARBA"/>
</dbReference>
<protein>
    <recommendedName>
        <fullName evidence="2">DNA-binding protein HU</fullName>
    </recommendedName>
</protein>
<reference evidence="6 8" key="1">
    <citation type="submission" date="2016-05" db="EMBL/GenBank/DDBJ databases">
        <authorList>
            <person name="Lee J.-Y."/>
            <person name="Kim E.B."/>
            <person name="Choi Y.-J."/>
        </authorList>
    </citation>
    <scope>NUCLEOTIDE SEQUENCE [LARGE SCALE GENOMIC DNA]</scope>
    <source>
        <strain evidence="6 8">KLA006</strain>
    </source>
</reference>
<dbReference type="AlphaFoldDB" id="A0A9X6S5T8"/>
<evidence type="ECO:0000313" key="6">
    <source>
        <dbReference type="EMBL" id="PAY48312.1"/>
    </source>
</evidence>
<dbReference type="PANTHER" id="PTHR33175">
    <property type="entry name" value="DNA-BINDING PROTEIN HU"/>
    <property type="match status" value="1"/>
</dbReference>
<dbReference type="Pfam" id="PF00216">
    <property type="entry name" value="Bac_DNA_binding"/>
    <property type="match status" value="1"/>
</dbReference>
<evidence type="ECO:0000256" key="3">
    <source>
        <dbReference type="ARBA" id="ARBA00023067"/>
    </source>
</evidence>